<evidence type="ECO:0000313" key="2">
    <source>
        <dbReference type="Proteomes" id="UP000279173"/>
    </source>
</evidence>
<sequence length="48" mass="5531">MRGYMELISFVKELSDGLFDYLPEDQRTGQLTVEDGNRAIDVKQILLL</sequence>
<name>A0A3M6D7H6_9PSED</name>
<accession>A0A3M6D7H6</accession>
<evidence type="ECO:0000313" key="1">
    <source>
        <dbReference type="EMBL" id="RMV52082.1"/>
    </source>
</evidence>
<gene>
    <name evidence="1" type="ORF">ALP10_00202</name>
</gene>
<dbReference type="Proteomes" id="UP000279173">
    <property type="component" value="Unassembled WGS sequence"/>
</dbReference>
<protein>
    <submittedName>
        <fullName evidence="1">Uncharacterized protein</fullName>
    </submittedName>
</protein>
<comment type="caution">
    <text evidence="1">The sequence shown here is derived from an EMBL/GenBank/DDBJ whole genome shotgun (WGS) entry which is preliminary data.</text>
</comment>
<proteinExistence type="predicted"/>
<organism evidence="1 2">
    <name type="scientific">Pseudomonas syringae pv. helianthi</name>
    <dbReference type="NCBI Taxonomy" id="251654"/>
    <lineage>
        <taxon>Bacteria</taxon>
        <taxon>Pseudomonadati</taxon>
        <taxon>Pseudomonadota</taxon>
        <taxon>Gammaproteobacteria</taxon>
        <taxon>Pseudomonadales</taxon>
        <taxon>Pseudomonadaceae</taxon>
        <taxon>Pseudomonas</taxon>
    </lineage>
</organism>
<dbReference type="AlphaFoldDB" id="A0A3M6D7H6"/>
<dbReference type="EMBL" id="RBUT01000034">
    <property type="protein sequence ID" value="RMV52082.1"/>
    <property type="molecule type" value="Genomic_DNA"/>
</dbReference>
<reference evidence="1 2" key="1">
    <citation type="submission" date="2018-08" db="EMBL/GenBank/DDBJ databases">
        <title>Recombination of ecologically and evolutionarily significant loci maintains genetic cohesion in the Pseudomonas syringae species complex.</title>
        <authorList>
            <person name="Dillon M."/>
            <person name="Thakur S."/>
            <person name="Almeida R.N.D."/>
            <person name="Weir B.S."/>
            <person name="Guttman D.S."/>
        </authorList>
    </citation>
    <scope>NUCLEOTIDE SEQUENCE [LARGE SCALE GENOMIC DNA]</scope>
    <source>
        <strain evidence="1 2">ICMP 3263</strain>
    </source>
</reference>